<dbReference type="InParanoid" id="A0A061EME5"/>
<dbReference type="Gramene" id="EOY05823">
    <property type="protein sequence ID" value="EOY05823"/>
    <property type="gene ID" value="TCM_020723"/>
</dbReference>
<reference evidence="5 6" key="1">
    <citation type="journal article" date="2013" name="Genome Biol.">
        <title>The genome sequence of the most widely cultivated cacao type and its use to identify candidate genes regulating pod color.</title>
        <authorList>
            <person name="Motamayor J.C."/>
            <person name="Mockaitis K."/>
            <person name="Schmutz J."/>
            <person name="Haiminen N."/>
            <person name="Iii D.L."/>
            <person name="Cornejo O."/>
            <person name="Findley S.D."/>
            <person name="Zheng P."/>
            <person name="Utro F."/>
            <person name="Royaert S."/>
            <person name="Saski C."/>
            <person name="Jenkins J."/>
            <person name="Podicheti R."/>
            <person name="Zhao M."/>
            <person name="Scheffler B.E."/>
            <person name="Stack J.C."/>
            <person name="Feltus F.A."/>
            <person name="Mustiga G.M."/>
            <person name="Amores F."/>
            <person name="Phillips W."/>
            <person name="Marelli J.P."/>
            <person name="May G.D."/>
            <person name="Shapiro H."/>
            <person name="Ma J."/>
            <person name="Bustamante C.D."/>
            <person name="Schnell R.J."/>
            <person name="Main D."/>
            <person name="Gilbert D."/>
            <person name="Parida L."/>
            <person name="Kuhn D.N."/>
        </authorList>
    </citation>
    <scope>NUCLEOTIDE SEQUENCE [LARGE SCALE GENOMIC DNA]</scope>
    <source>
        <strain evidence="6">cv. Matina 1-6</strain>
    </source>
</reference>
<comment type="similarity">
    <text evidence="1 3">Belongs to the sulfotransferase 1 family.</text>
</comment>
<dbReference type="EMBL" id="CM001882">
    <property type="protein sequence ID" value="EOY05823.1"/>
    <property type="molecule type" value="Genomic_DNA"/>
</dbReference>
<dbReference type="Pfam" id="PF00685">
    <property type="entry name" value="Sulfotransfer_1"/>
    <property type="match status" value="1"/>
</dbReference>
<organism evidence="5 6">
    <name type="scientific">Theobroma cacao</name>
    <name type="common">Cacao</name>
    <name type="synonym">Cocoa</name>
    <dbReference type="NCBI Taxonomy" id="3641"/>
    <lineage>
        <taxon>Eukaryota</taxon>
        <taxon>Viridiplantae</taxon>
        <taxon>Streptophyta</taxon>
        <taxon>Embryophyta</taxon>
        <taxon>Tracheophyta</taxon>
        <taxon>Spermatophyta</taxon>
        <taxon>Magnoliopsida</taxon>
        <taxon>eudicotyledons</taxon>
        <taxon>Gunneridae</taxon>
        <taxon>Pentapetalae</taxon>
        <taxon>rosids</taxon>
        <taxon>malvids</taxon>
        <taxon>Malvales</taxon>
        <taxon>Malvaceae</taxon>
        <taxon>Byttnerioideae</taxon>
        <taxon>Theobroma</taxon>
    </lineage>
</organism>
<gene>
    <name evidence="5" type="ORF">TCM_020723</name>
</gene>
<dbReference type="SUPFAM" id="SSF52540">
    <property type="entry name" value="P-loop containing nucleoside triphosphate hydrolases"/>
    <property type="match status" value="1"/>
</dbReference>
<keyword evidence="2 3" id="KW-0808">Transferase</keyword>
<sequence>MEISFPFQTNLASDISSESREKYQKLIATLPKENGWTPMQPLCPYQGFWFFPMFLEGVMYTQDHFQAQSTDILLCSSMKTGTAWLKALSFSIATRTQFNNSISPLQTTFTHECIPFLDYGEYAASQGPRFPLLATHVPYTCLPKSVIDSGCKIVYICRDPKDNFVSLWHFVRTATRNNIKELKEGDLISMEEAFELYCKGISLYGPYWEHVWGYWNASLEHPEKILFLKYEDMMKETESYAKRLAEFLGCPFSLEEERGGKIQEIIQFCSFENLSNVEVNKTGIHQAQGRLVENKAYFRKGKVGDWRNYLTAEMGEHLDKIMEQKLSGSGLTFSVSPQE</sequence>
<dbReference type="InterPro" id="IPR000863">
    <property type="entry name" value="Sulfotransferase_dom"/>
</dbReference>
<dbReference type="Proteomes" id="UP000026915">
    <property type="component" value="Chromosome 4"/>
</dbReference>
<evidence type="ECO:0000256" key="1">
    <source>
        <dbReference type="ARBA" id="ARBA00005771"/>
    </source>
</evidence>
<dbReference type="GO" id="GO:0047364">
    <property type="term" value="F:aromatic desulfoglucosinolate sulfotransferase activity"/>
    <property type="evidence" value="ECO:0000318"/>
    <property type="project" value="GO_Central"/>
</dbReference>
<keyword evidence="6" id="KW-1185">Reference proteome</keyword>
<dbReference type="HOGENOM" id="CLU_027239_0_3_1"/>
<dbReference type="GO" id="GO:0051923">
    <property type="term" value="P:sulfation"/>
    <property type="evidence" value="ECO:0000318"/>
    <property type="project" value="GO_Central"/>
</dbReference>
<evidence type="ECO:0000313" key="6">
    <source>
        <dbReference type="Proteomes" id="UP000026915"/>
    </source>
</evidence>
<evidence type="ECO:0000313" key="5">
    <source>
        <dbReference type="EMBL" id="EOY05823.1"/>
    </source>
</evidence>
<dbReference type="AlphaFoldDB" id="A0A061EME5"/>
<evidence type="ECO:0000256" key="3">
    <source>
        <dbReference type="RuleBase" id="RU361155"/>
    </source>
</evidence>
<proteinExistence type="inferred from homology"/>
<dbReference type="EC" id="2.8.2.-" evidence="3"/>
<dbReference type="GO" id="GO:0005737">
    <property type="term" value="C:cytoplasm"/>
    <property type="evidence" value="ECO:0000318"/>
    <property type="project" value="GO_Central"/>
</dbReference>
<dbReference type="Gene3D" id="3.40.50.300">
    <property type="entry name" value="P-loop containing nucleotide triphosphate hydrolases"/>
    <property type="match status" value="1"/>
</dbReference>
<protein>
    <recommendedName>
        <fullName evidence="3">Sulfotransferase</fullName>
        <ecNumber evidence="3">2.8.2.-</ecNumber>
    </recommendedName>
</protein>
<evidence type="ECO:0000256" key="2">
    <source>
        <dbReference type="ARBA" id="ARBA00022679"/>
    </source>
</evidence>
<dbReference type="InterPro" id="IPR027417">
    <property type="entry name" value="P-loop_NTPase"/>
</dbReference>
<accession>A0A061EME5</accession>
<dbReference type="PANTHER" id="PTHR11783">
    <property type="entry name" value="SULFOTRANSFERASE SULT"/>
    <property type="match status" value="1"/>
</dbReference>
<dbReference type="OMA" id="CQRANTY"/>
<name>A0A061EME5_THECC</name>
<feature type="domain" description="Sulfotransferase" evidence="4">
    <location>
        <begin position="70"/>
        <end position="330"/>
    </location>
</feature>
<evidence type="ECO:0000259" key="4">
    <source>
        <dbReference type="Pfam" id="PF00685"/>
    </source>
</evidence>
<feature type="non-terminal residue" evidence="5">
    <location>
        <position position="339"/>
    </location>
</feature>
<dbReference type="eggNOG" id="KOG1584">
    <property type="taxonomic scope" value="Eukaryota"/>
</dbReference>
<dbReference type="FunCoup" id="A0A061EME5">
    <property type="interactions" value="113"/>
</dbReference>